<dbReference type="SUPFAM" id="SSF48403">
    <property type="entry name" value="Ankyrin repeat"/>
    <property type="match status" value="1"/>
</dbReference>
<feature type="repeat" description="ANK" evidence="1">
    <location>
        <begin position="232"/>
        <end position="264"/>
    </location>
</feature>
<dbReference type="Pfam" id="PF12796">
    <property type="entry name" value="Ank_2"/>
    <property type="match status" value="2"/>
</dbReference>
<dbReference type="OrthoDB" id="19174at2759"/>
<feature type="repeat" description="ANK" evidence="1">
    <location>
        <begin position="298"/>
        <end position="330"/>
    </location>
</feature>
<dbReference type="STRING" id="5722.A2EYZ4"/>
<dbReference type="Pfam" id="PF13637">
    <property type="entry name" value="Ank_4"/>
    <property type="match status" value="1"/>
</dbReference>
<dbReference type="Gene3D" id="1.25.40.20">
    <property type="entry name" value="Ankyrin repeat-containing domain"/>
    <property type="match status" value="2"/>
</dbReference>
<dbReference type="InterPro" id="IPR002110">
    <property type="entry name" value="Ankyrin_rpt"/>
</dbReference>
<keyword evidence="1" id="KW-0040">ANK repeat</keyword>
<feature type="repeat" description="ANK" evidence="1">
    <location>
        <begin position="330"/>
        <end position="362"/>
    </location>
</feature>
<reference evidence="3" key="1">
    <citation type="submission" date="2006-10" db="EMBL/GenBank/DDBJ databases">
        <authorList>
            <person name="Amadeo P."/>
            <person name="Zhao Q."/>
            <person name="Wortman J."/>
            <person name="Fraser-Liggett C."/>
            <person name="Carlton J."/>
        </authorList>
    </citation>
    <scope>NUCLEOTIDE SEQUENCE</scope>
    <source>
        <strain evidence="3">G3</strain>
    </source>
</reference>
<dbReference type="SMART" id="SM00248">
    <property type="entry name" value="ANK"/>
    <property type="match status" value="8"/>
</dbReference>
<dbReference type="InParanoid" id="A2EYZ4"/>
<dbReference type="AlphaFoldDB" id="A2EYZ4"/>
<dbReference type="Pfam" id="PF11929">
    <property type="entry name" value="DUF3447"/>
    <property type="match status" value="1"/>
</dbReference>
<feature type="repeat" description="ANK" evidence="1">
    <location>
        <begin position="429"/>
        <end position="461"/>
    </location>
</feature>
<proteinExistence type="predicted"/>
<organism evidence="3 4">
    <name type="scientific">Trichomonas vaginalis (strain ATCC PRA-98 / G3)</name>
    <dbReference type="NCBI Taxonomy" id="412133"/>
    <lineage>
        <taxon>Eukaryota</taxon>
        <taxon>Metamonada</taxon>
        <taxon>Parabasalia</taxon>
        <taxon>Trichomonadida</taxon>
        <taxon>Trichomonadidae</taxon>
        <taxon>Trichomonas</taxon>
    </lineage>
</organism>
<protein>
    <recommendedName>
        <fullName evidence="2">DUF3447 domain-containing protein</fullName>
    </recommendedName>
</protein>
<dbReference type="SMR" id="A2EYZ4"/>
<dbReference type="PANTHER" id="PTHR24182">
    <property type="entry name" value="ANKYRIN REPEAT AND SOCS BOX CONTAINING 4"/>
    <property type="match status" value="1"/>
</dbReference>
<reference evidence="3" key="2">
    <citation type="journal article" date="2007" name="Science">
        <title>Draft genome sequence of the sexually transmitted pathogen Trichomonas vaginalis.</title>
        <authorList>
            <person name="Carlton J.M."/>
            <person name="Hirt R.P."/>
            <person name="Silva J.C."/>
            <person name="Delcher A.L."/>
            <person name="Schatz M."/>
            <person name="Zhao Q."/>
            <person name="Wortman J.R."/>
            <person name="Bidwell S.L."/>
            <person name="Alsmark U.C.M."/>
            <person name="Besteiro S."/>
            <person name="Sicheritz-Ponten T."/>
            <person name="Noel C.J."/>
            <person name="Dacks J.B."/>
            <person name="Foster P.G."/>
            <person name="Simillion C."/>
            <person name="Van de Peer Y."/>
            <person name="Miranda-Saavedra D."/>
            <person name="Barton G.J."/>
            <person name="Westrop G.D."/>
            <person name="Mueller S."/>
            <person name="Dessi D."/>
            <person name="Fiori P.L."/>
            <person name="Ren Q."/>
            <person name="Paulsen I."/>
            <person name="Zhang H."/>
            <person name="Bastida-Corcuera F.D."/>
            <person name="Simoes-Barbosa A."/>
            <person name="Brown M.T."/>
            <person name="Hayes R.D."/>
            <person name="Mukherjee M."/>
            <person name="Okumura C.Y."/>
            <person name="Schneider R."/>
            <person name="Smith A.J."/>
            <person name="Vanacova S."/>
            <person name="Villalvazo M."/>
            <person name="Haas B.J."/>
            <person name="Pertea M."/>
            <person name="Feldblyum T.V."/>
            <person name="Utterback T.R."/>
            <person name="Shu C.L."/>
            <person name="Osoegawa K."/>
            <person name="de Jong P.J."/>
            <person name="Hrdy I."/>
            <person name="Horvathova L."/>
            <person name="Zubacova Z."/>
            <person name="Dolezal P."/>
            <person name="Malik S.B."/>
            <person name="Logsdon J.M. Jr."/>
            <person name="Henze K."/>
            <person name="Gupta A."/>
            <person name="Wang C.C."/>
            <person name="Dunne R.L."/>
            <person name="Upcroft J.A."/>
            <person name="Upcroft P."/>
            <person name="White O."/>
            <person name="Salzberg S.L."/>
            <person name="Tang P."/>
            <person name="Chiu C.-H."/>
            <person name="Lee Y.-S."/>
            <person name="Embley T.M."/>
            <person name="Coombs G.H."/>
            <person name="Mottram J.C."/>
            <person name="Tachezy J."/>
            <person name="Fraser-Liggett C.M."/>
            <person name="Johnson P.J."/>
        </authorList>
    </citation>
    <scope>NUCLEOTIDE SEQUENCE [LARGE SCALE GENOMIC DNA]</scope>
    <source>
        <strain evidence="3">G3</strain>
    </source>
</reference>
<dbReference type="PANTHER" id="PTHR24182:SF13">
    <property type="entry name" value="LD18443P"/>
    <property type="match status" value="1"/>
</dbReference>
<dbReference type="RefSeq" id="XP_001314498.1">
    <property type="nucleotide sequence ID" value="XM_001314472.1"/>
</dbReference>
<evidence type="ECO:0000313" key="4">
    <source>
        <dbReference type="Proteomes" id="UP000001542"/>
    </source>
</evidence>
<dbReference type="VEuPathDB" id="TrichDB:TVAGG3_0373300"/>
<feature type="domain" description="DUF3447" evidence="2">
    <location>
        <begin position="119"/>
        <end position="192"/>
    </location>
</feature>
<evidence type="ECO:0000259" key="2">
    <source>
        <dbReference type="Pfam" id="PF11929"/>
    </source>
</evidence>
<feature type="repeat" description="ANK" evidence="1">
    <location>
        <begin position="265"/>
        <end position="297"/>
    </location>
</feature>
<dbReference type="InterPro" id="IPR036770">
    <property type="entry name" value="Ankyrin_rpt-contain_sf"/>
</dbReference>
<evidence type="ECO:0000256" key="1">
    <source>
        <dbReference type="PROSITE-ProRule" id="PRU00023"/>
    </source>
</evidence>
<dbReference type="PROSITE" id="PS50297">
    <property type="entry name" value="ANK_REP_REGION"/>
    <property type="match status" value="5"/>
</dbReference>
<gene>
    <name evidence="3" type="ORF">TVAG_372510</name>
</gene>
<dbReference type="PROSITE" id="PS50088">
    <property type="entry name" value="ANK_REPEAT"/>
    <property type="match status" value="7"/>
</dbReference>
<dbReference type="Proteomes" id="UP000001542">
    <property type="component" value="Unassembled WGS sequence"/>
</dbReference>
<feature type="repeat" description="ANK" evidence="1">
    <location>
        <begin position="363"/>
        <end position="395"/>
    </location>
</feature>
<evidence type="ECO:0000313" key="3">
    <source>
        <dbReference type="EMBL" id="EAY02106.1"/>
    </source>
</evidence>
<dbReference type="VEuPathDB" id="TrichDB:TVAG_372510"/>
<sequence length="483" mass="54642">MEIIYKIYEDYHPSFEYINPICIYFLNTVYNVEIPSKFIQESISFKDSNYILDVHEPSTVFRAIMDDNFEEFVKCSEKEDFQDNDIITNLMYPEEEMSLIELCTYYGSSNCFKLLRSKFQTKLTDSCLKYSFLGGSSEIINECLKYCTLSNECMDFAIISHNVDFISFLLQKQLTINLFNCSCFNNLQAFLIFFDNCDDLNYCFSFSSLFDIPSLCQFFIDKGCDIDAVDEMLQTALFKAASINAIEVAELLISNGADVNYQNEYQETPIFAAASRNHHEMVKYLISKGAAINVTNENGESAFHVAIRFNCEKVVEAFIENGFDPTTKFDDETPMEIAAATEAVDALKVLISHGADFNEVNEKGMNLLHTSAITGSENITKFLIKHGLDVNKLDIHGNSSLIYAIEGNHVDTAKILITSGADIHINNNNKDNLLHIAAKSDCIDMFKYLVTLGLNIDEKNADGKTPIDIAKENDFDDIISVRN</sequence>
<dbReference type="SUPFAM" id="SSF140860">
    <property type="entry name" value="Pseudo ankyrin repeat-like"/>
    <property type="match status" value="1"/>
</dbReference>
<dbReference type="EMBL" id="DS113546">
    <property type="protein sequence ID" value="EAY02106.1"/>
    <property type="molecule type" value="Genomic_DNA"/>
</dbReference>
<dbReference type="InterPro" id="IPR020683">
    <property type="entry name" value="DUF3447"/>
</dbReference>
<keyword evidence="4" id="KW-1185">Reference proteome</keyword>
<dbReference type="KEGG" id="tva:4759931"/>
<name>A2EYZ4_TRIV3</name>
<dbReference type="eggNOG" id="KOG4177">
    <property type="taxonomic scope" value="Eukaryota"/>
</dbReference>
<accession>A2EYZ4</accession>
<feature type="repeat" description="ANK" evidence="1">
    <location>
        <begin position="396"/>
        <end position="428"/>
    </location>
</feature>